<dbReference type="SUPFAM" id="SSF160240">
    <property type="entry name" value="Cation efflux protein cytoplasmic domain-like"/>
    <property type="match status" value="1"/>
</dbReference>
<evidence type="ECO:0000256" key="3">
    <source>
        <dbReference type="ARBA" id="ARBA00022448"/>
    </source>
</evidence>
<dbReference type="SUPFAM" id="SSF161111">
    <property type="entry name" value="Cation efflux protein transmembrane domain-like"/>
    <property type="match status" value="1"/>
</dbReference>
<dbReference type="Pfam" id="PF16916">
    <property type="entry name" value="ZT_dimer"/>
    <property type="match status" value="1"/>
</dbReference>
<proteinExistence type="inferred from homology"/>
<dbReference type="RefSeq" id="WP_262397906.1">
    <property type="nucleotide sequence ID" value="NZ_JACRTC010000005.1"/>
</dbReference>
<feature type="transmembrane region" description="Helical" evidence="7">
    <location>
        <begin position="197"/>
        <end position="216"/>
    </location>
</feature>
<dbReference type="PANTHER" id="PTHR43840">
    <property type="entry name" value="MITOCHONDRIAL METAL TRANSPORTER 1-RELATED"/>
    <property type="match status" value="1"/>
</dbReference>
<dbReference type="InterPro" id="IPR027470">
    <property type="entry name" value="Cation_efflux_CTD"/>
</dbReference>
<dbReference type="GO" id="GO:0016020">
    <property type="term" value="C:membrane"/>
    <property type="evidence" value="ECO:0007669"/>
    <property type="project" value="UniProtKB-SubCell"/>
</dbReference>
<dbReference type="EMBL" id="JACRTC010000005">
    <property type="protein sequence ID" value="MBC8570812.1"/>
    <property type="molecule type" value="Genomic_DNA"/>
</dbReference>
<feature type="transmembrane region" description="Helical" evidence="7">
    <location>
        <begin position="172"/>
        <end position="191"/>
    </location>
</feature>
<keyword evidence="6 7" id="KW-0472">Membrane</keyword>
<dbReference type="FunFam" id="1.20.1510.10:FF:000006">
    <property type="entry name" value="Divalent cation efflux transporter"/>
    <property type="match status" value="1"/>
</dbReference>
<accession>A0A926IC36</accession>
<keyword evidence="3" id="KW-0813">Transport</keyword>
<feature type="transmembrane region" description="Helical" evidence="7">
    <location>
        <begin position="130"/>
        <end position="151"/>
    </location>
</feature>
<dbReference type="NCBIfam" id="TIGR01297">
    <property type="entry name" value="CDF"/>
    <property type="match status" value="1"/>
</dbReference>
<dbReference type="InterPro" id="IPR002524">
    <property type="entry name" value="Cation_efflux"/>
</dbReference>
<feature type="domain" description="Cation efflux protein cytoplasmic" evidence="9">
    <location>
        <begin position="227"/>
        <end position="303"/>
    </location>
</feature>
<comment type="similarity">
    <text evidence="2">Belongs to the cation diffusion facilitator (CDF) transporter (TC 2.A.4) family.</text>
</comment>
<dbReference type="InterPro" id="IPR058533">
    <property type="entry name" value="Cation_efflux_TM"/>
</dbReference>
<dbReference type="Proteomes" id="UP000660861">
    <property type="component" value="Unassembled WGS sequence"/>
</dbReference>
<evidence type="ECO:0000313" key="10">
    <source>
        <dbReference type="EMBL" id="MBC8570812.1"/>
    </source>
</evidence>
<dbReference type="InterPro" id="IPR050291">
    <property type="entry name" value="CDF_Transporter"/>
</dbReference>
<keyword evidence="5 7" id="KW-1133">Transmembrane helix</keyword>
<sequence length="397" mass="43471">MTDFIIEKFIKNSADTANPTVRESYGKLAGAVGIVSNLLLFAMKIVVGLLFSSIAVVADAVNNLSDAGSSVITLVGFKLSGKPADKKHPYGHARMEYITGMIVSFVIIFLGLQLLSTSFTKVLHPEAETFSLLTVAVLLVSIAVKLWQGLFNRRVGWRIKSEALQATAADSLNDVYATAAVLVGALIAHFTGWQLDGYLGVLVAAFIIVSGIRLVIDTANPLLGLAPDDALVETIHHTILAYDGVIGMHDLVIHNYGPDRCFASVHVEVPASQDILISHDVIDNIEHDFNHNFHIHLVIHLDPVVTDDEQINHLRDQVQTIVANISDGISMHDFRVVVGTTHTNLIFDVSVPVDFPLPDKELCHLISQDIKRIDPHYFTVITVDRDYMSTTTKEQNA</sequence>
<evidence type="ECO:0000259" key="8">
    <source>
        <dbReference type="Pfam" id="PF01545"/>
    </source>
</evidence>
<dbReference type="InterPro" id="IPR027469">
    <property type="entry name" value="Cation_efflux_TMD_sf"/>
</dbReference>
<evidence type="ECO:0000256" key="1">
    <source>
        <dbReference type="ARBA" id="ARBA00004141"/>
    </source>
</evidence>
<evidence type="ECO:0000259" key="9">
    <source>
        <dbReference type="Pfam" id="PF16916"/>
    </source>
</evidence>
<dbReference type="Gene3D" id="3.30.70.1350">
    <property type="entry name" value="Cation efflux protein, cytoplasmic domain"/>
    <property type="match status" value="1"/>
</dbReference>
<dbReference type="Gene3D" id="1.20.1510.10">
    <property type="entry name" value="Cation efflux protein transmembrane domain"/>
    <property type="match status" value="1"/>
</dbReference>
<evidence type="ECO:0000256" key="2">
    <source>
        <dbReference type="ARBA" id="ARBA00008114"/>
    </source>
</evidence>
<comment type="subcellular location">
    <subcellularLocation>
        <location evidence="1">Membrane</location>
        <topology evidence="1">Multi-pass membrane protein</topology>
    </subcellularLocation>
</comment>
<keyword evidence="4 7" id="KW-0812">Transmembrane</keyword>
<gene>
    <name evidence="10" type="ORF">H8709_08225</name>
</gene>
<dbReference type="GO" id="GO:0008324">
    <property type="term" value="F:monoatomic cation transmembrane transporter activity"/>
    <property type="evidence" value="ECO:0007669"/>
    <property type="project" value="InterPro"/>
</dbReference>
<reference evidence="10" key="1">
    <citation type="submission" date="2020-08" db="EMBL/GenBank/DDBJ databases">
        <title>Genome public.</title>
        <authorList>
            <person name="Liu C."/>
            <person name="Sun Q."/>
        </authorList>
    </citation>
    <scope>NUCLEOTIDE SEQUENCE</scope>
    <source>
        <strain evidence="10">NSJ-54</strain>
    </source>
</reference>
<keyword evidence="11" id="KW-1185">Reference proteome</keyword>
<evidence type="ECO:0000256" key="4">
    <source>
        <dbReference type="ARBA" id="ARBA00022692"/>
    </source>
</evidence>
<evidence type="ECO:0000313" key="11">
    <source>
        <dbReference type="Proteomes" id="UP000660861"/>
    </source>
</evidence>
<dbReference type="Pfam" id="PF01545">
    <property type="entry name" value="Cation_efflux"/>
    <property type="match status" value="1"/>
</dbReference>
<evidence type="ECO:0000256" key="6">
    <source>
        <dbReference type="ARBA" id="ARBA00023136"/>
    </source>
</evidence>
<feature type="domain" description="Cation efflux protein transmembrane" evidence="8">
    <location>
        <begin position="32"/>
        <end position="222"/>
    </location>
</feature>
<dbReference type="AlphaFoldDB" id="A0A926IC36"/>
<name>A0A926IC36_9FIRM</name>
<protein>
    <submittedName>
        <fullName evidence="10">Cation transporter</fullName>
    </submittedName>
</protein>
<organism evidence="10 11">
    <name type="scientific">Zongyangia hominis</name>
    <dbReference type="NCBI Taxonomy" id="2763677"/>
    <lineage>
        <taxon>Bacteria</taxon>
        <taxon>Bacillati</taxon>
        <taxon>Bacillota</taxon>
        <taxon>Clostridia</taxon>
        <taxon>Eubacteriales</taxon>
        <taxon>Oscillospiraceae</taxon>
        <taxon>Zongyangia</taxon>
    </lineage>
</organism>
<feature type="transmembrane region" description="Helical" evidence="7">
    <location>
        <begin position="97"/>
        <end position="115"/>
    </location>
</feature>
<feature type="transmembrane region" description="Helical" evidence="7">
    <location>
        <begin position="28"/>
        <end position="51"/>
    </location>
</feature>
<dbReference type="PANTHER" id="PTHR43840:SF50">
    <property type="entry name" value="MANGANESE EFFLUX SYSTEM PROTEIN MNES"/>
    <property type="match status" value="1"/>
</dbReference>
<evidence type="ECO:0000256" key="7">
    <source>
        <dbReference type="SAM" id="Phobius"/>
    </source>
</evidence>
<comment type="caution">
    <text evidence="10">The sequence shown here is derived from an EMBL/GenBank/DDBJ whole genome shotgun (WGS) entry which is preliminary data.</text>
</comment>
<evidence type="ECO:0000256" key="5">
    <source>
        <dbReference type="ARBA" id="ARBA00022989"/>
    </source>
</evidence>
<dbReference type="InterPro" id="IPR036837">
    <property type="entry name" value="Cation_efflux_CTD_sf"/>
</dbReference>